<dbReference type="PANTHER" id="PTHR22844">
    <property type="entry name" value="F-BOX AND WD40 DOMAIN PROTEIN"/>
    <property type="match status" value="1"/>
</dbReference>
<dbReference type="EnsemblPlants" id="EMT20774">
    <property type="protein sequence ID" value="EMT20774"/>
    <property type="gene ID" value="F775_43289"/>
</dbReference>
<organism evidence="1">
    <name type="scientific">Aegilops tauschii</name>
    <name type="common">Tausch's goatgrass</name>
    <name type="synonym">Aegilops squarrosa</name>
    <dbReference type="NCBI Taxonomy" id="37682"/>
    <lineage>
        <taxon>Eukaryota</taxon>
        <taxon>Viridiplantae</taxon>
        <taxon>Streptophyta</taxon>
        <taxon>Embryophyta</taxon>
        <taxon>Tracheophyta</taxon>
        <taxon>Spermatophyta</taxon>
        <taxon>Magnoliopsida</taxon>
        <taxon>Liliopsida</taxon>
        <taxon>Poales</taxon>
        <taxon>Poaceae</taxon>
        <taxon>BOP clade</taxon>
        <taxon>Pooideae</taxon>
        <taxon>Triticodae</taxon>
        <taxon>Triticeae</taxon>
        <taxon>Triticinae</taxon>
        <taxon>Aegilops</taxon>
    </lineage>
</organism>
<dbReference type="InterPro" id="IPR015943">
    <property type="entry name" value="WD40/YVTN_repeat-like_dom_sf"/>
</dbReference>
<dbReference type="Pfam" id="PF00400">
    <property type="entry name" value="WD40"/>
    <property type="match status" value="1"/>
</dbReference>
<name>M8BFR1_AEGTA</name>
<dbReference type="InterPro" id="IPR045182">
    <property type="entry name" value="JINGUBANG-like"/>
</dbReference>
<reference evidence="1" key="1">
    <citation type="submission" date="2015-06" db="UniProtKB">
        <authorList>
            <consortium name="EnsemblPlants"/>
        </authorList>
    </citation>
    <scope>IDENTIFICATION</scope>
</reference>
<proteinExistence type="predicted"/>
<dbReference type="PROSITE" id="PS50082">
    <property type="entry name" value="WD_REPEATS_2"/>
    <property type="match status" value="1"/>
</dbReference>
<dbReference type="InterPro" id="IPR036322">
    <property type="entry name" value="WD40_repeat_dom_sf"/>
</dbReference>
<dbReference type="PROSITE" id="PS50294">
    <property type="entry name" value="WD_REPEATS_REGION"/>
    <property type="match status" value="1"/>
</dbReference>
<dbReference type="InterPro" id="IPR001680">
    <property type="entry name" value="WD40_rpt"/>
</dbReference>
<sequence length="146" mass="15825">MRRWAFYPGSWLELGVPDCHELARRVARRRRHSDAVSSLSLDEGAGLLYSASWDRTFKVWRVSDSKCLESVSAHDDAINTVAAAGVDDVSADGTVKVGGGERAGKGGTTKHILEKVLRKGESAVTAIAMLPKDRVVYVGLSDRLVT</sequence>
<dbReference type="SUPFAM" id="SSF50978">
    <property type="entry name" value="WD40 repeat-like"/>
    <property type="match status" value="1"/>
</dbReference>
<dbReference type="SMART" id="SM00320">
    <property type="entry name" value="WD40"/>
    <property type="match status" value="2"/>
</dbReference>
<dbReference type="Gene3D" id="2.130.10.10">
    <property type="entry name" value="YVTN repeat-like/Quinoprotein amine dehydrogenase"/>
    <property type="match status" value="1"/>
</dbReference>
<dbReference type="AlphaFoldDB" id="M8BFR1"/>
<evidence type="ECO:0000313" key="1">
    <source>
        <dbReference type="EnsemblPlants" id="EMT20774"/>
    </source>
</evidence>
<protein>
    <submittedName>
        <fullName evidence="1">Uncharacterized protein</fullName>
    </submittedName>
</protein>
<dbReference type="PANTHER" id="PTHR22844:SF355">
    <property type="entry name" value="OS03G0625300 PROTEIN"/>
    <property type="match status" value="1"/>
</dbReference>
<accession>M8BFR1</accession>